<dbReference type="PANTHER" id="PTHR43591:SF24">
    <property type="entry name" value="2-METHOXY-6-POLYPRENYL-1,4-BENZOQUINOL METHYLASE, MITOCHONDRIAL"/>
    <property type="match status" value="1"/>
</dbReference>
<proteinExistence type="predicted"/>
<dbReference type="Proteomes" id="UP000215005">
    <property type="component" value="Chromosome"/>
</dbReference>
<evidence type="ECO:0000313" key="3">
    <source>
        <dbReference type="EMBL" id="ASU85821.1"/>
    </source>
</evidence>
<dbReference type="InterPro" id="IPR029063">
    <property type="entry name" value="SAM-dependent_MTases_sf"/>
</dbReference>
<gene>
    <name evidence="3" type="ORF">CDO52_26165</name>
</gene>
<keyword evidence="4" id="KW-1185">Reference proteome</keyword>
<keyword evidence="3" id="KW-0808">Transferase</keyword>
<feature type="region of interest" description="Disordered" evidence="1">
    <location>
        <begin position="1"/>
        <end position="31"/>
    </location>
</feature>
<dbReference type="OrthoDB" id="5566900at2"/>
<dbReference type="SUPFAM" id="SSF53335">
    <property type="entry name" value="S-adenosyl-L-methionine-dependent methyltransferases"/>
    <property type="match status" value="1"/>
</dbReference>
<dbReference type="CDD" id="cd02440">
    <property type="entry name" value="AdoMet_MTases"/>
    <property type="match status" value="1"/>
</dbReference>
<dbReference type="InterPro" id="IPR013216">
    <property type="entry name" value="Methyltransf_11"/>
</dbReference>
<organism evidence="3 4">
    <name type="scientific">Nocardiopsis gilva YIM 90087</name>
    <dbReference type="NCBI Taxonomy" id="1235441"/>
    <lineage>
        <taxon>Bacteria</taxon>
        <taxon>Bacillati</taxon>
        <taxon>Actinomycetota</taxon>
        <taxon>Actinomycetes</taxon>
        <taxon>Streptosporangiales</taxon>
        <taxon>Nocardiopsidaceae</taxon>
        <taxon>Nocardiopsis</taxon>
    </lineage>
</organism>
<dbReference type="Gene3D" id="3.40.50.150">
    <property type="entry name" value="Vaccinia Virus protein VP39"/>
    <property type="match status" value="1"/>
</dbReference>
<feature type="compositionally biased region" description="Basic and acidic residues" evidence="1">
    <location>
        <begin position="1"/>
        <end position="11"/>
    </location>
</feature>
<dbReference type="PANTHER" id="PTHR43591">
    <property type="entry name" value="METHYLTRANSFERASE"/>
    <property type="match status" value="1"/>
</dbReference>
<dbReference type="KEGG" id="ngv:CDO52_26165"/>
<evidence type="ECO:0000313" key="4">
    <source>
        <dbReference type="Proteomes" id="UP000215005"/>
    </source>
</evidence>
<dbReference type="GO" id="GO:0008757">
    <property type="term" value="F:S-adenosylmethionine-dependent methyltransferase activity"/>
    <property type="evidence" value="ECO:0007669"/>
    <property type="project" value="InterPro"/>
</dbReference>
<reference evidence="3 4" key="1">
    <citation type="submission" date="2017-08" db="EMBL/GenBank/DDBJ databases">
        <title>The complete genome sequence of Nocardiopsis gilva YIM 90087.</title>
        <authorList>
            <person name="Yin M."/>
            <person name="Tang S."/>
        </authorList>
    </citation>
    <scope>NUCLEOTIDE SEQUENCE [LARGE SCALE GENOMIC DNA]</scope>
    <source>
        <strain evidence="3 4">YIM 90087</strain>
    </source>
</reference>
<feature type="domain" description="Methyltransferase type 11" evidence="2">
    <location>
        <begin position="82"/>
        <end position="180"/>
    </location>
</feature>
<dbReference type="EMBL" id="CP022753">
    <property type="protein sequence ID" value="ASU85821.1"/>
    <property type="molecule type" value="Genomic_DNA"/>
</dbReference>
<name>A0A223SCC5_9ACTN</name>
<dbReference type="AlphaFoldDB" id="A0A223SCC5"/>
<evidence type="ECO:0000256" key="1">
    <source>
        <dbReference type="SAM" id="MobiDB-lite"/>
    </source>
</evidence>
<evidence type="ECO:0000259" key="2">
    <source>
        <dbReference type="Pfam" id="PF08241"/>
    </source>
</evidence>
<accession>A0A223SCC5</accession>
<dbReference type="GO" id="GO:0032259">
    <property type="term" value="P:methylation"/>
    <property type="evidence" value="ECO:0007669"/>
    <property type="project" value="UniProtKB-KW"/>
</dbReference>
<dbReference type="Pfam" id="PF08241">
    <property type="entry name" value="Methyltransf_11"/>
    <property type="match status" value="1"/>
</dbReference>
<protein>
    <submittedName>
        <fullName evidence="3">Class I SAM-dependent methyltransferase</fullName>
    </submittedName>
</protein>
<keyword evidence="3" id="KW-0489">Methyltransferase</keyword>
<sequence>MKRKENGRVSDRTNPNSPPPPPAEGPDGPRVSREWWERSADAYQAEHAAFLRDAFIWCPEGVDEAAAGLLGAPSDLANARVLEVGCGAARASRWLRRQGVARVVGVDVAHRQLQHALRIGTSDGPKRVPVAQADALRLPFADASFDVVFSAFGGFPFFSDAAAPLAESARVLRPGGRLVFAVRHPLSWCFASPSRELTATVPYFDRRAPAPGDNGTSPELHHTMGDWVRALTASGLRLLDVLEPEWRAGRAKVWDGWGADQGRIVPGTAIFAAQREQPAEAG</sequence>